<keyword evidence="14" id="KW-1185">Reference proteome</keyword>
<evidence type="ECO:0000256" key="11">
    <source>
        <dbReference type="ARBA" id="ARBA00023316"/>
    </source>
</evidence>
<keyword evidence="3" id="KW-1003">Cell membrane</keyword>
<comment type="subcellular location">
    <subcellularLocation>
        <location evidence="2">Cell membrane</location>
        <topology evidence="2">Lipid-anchor</topology>
        <topology evidence="2">GPI-anchor</topology>
    </subcellularLocation>
</comment>
<dbReference type="SUPFAM" id="SSF88713">
    <property type="entry name" value="Glycoside hydrolase/deacetylase"/>
    <property type="match status" value="1"/>
</dbReference>
<evidence type="ECO:0000256" key="2">
    <source>
        <dbReference type="ARBA" id="ARBA00004609"/>
    </source>
</evidence>
<keyword evidence="4" id="KW-0325">Glycoprotein</keyword>
<keyword evidence="8" id="KW-0472">Membrane</keyword>
<accession>A0ABR3IX63</accession>
<evidence type="ECO:0000313" key="14">
    <source>
        <dbReference type="Proteomes" id="UP001556367"/>
    </source>
</evidence>
<dbReference type="Gene3D" id="3.20.20.370">
    <property type="entry name" value="Glycoside hydrolase/deacetylase"/>
    <property type="match status" value="1"/>
</dbReference>
<feature type="domain" description="NodB homology" evidence="12">
    <location>
        <begin position="1"/>
        <end position="181"/>
    </location>
</feature>
<dbReference type="PANTHER" id="PTHR46471">
    <property type="entry name" value="CHITIN DEACETYLASE"/>
    <property type="match status" value="1"/>
</dbReference>
<evidence type="ECO:0000259" key="12">
    <source>
        <dbReference type="PROSITE" id="PS51677"/>
    </source>
</evidence>
<dbReference type="InterPro" id="IPR011330">
    <property type="entry name" value="Glyco_hydro/deAcase_b/a-brl"/>
</dbReference>
<keyword evidence="10" id="KW-0449">Lipoprotein</keyword>
<evidence type="ECO:0000256" key="6">
    <source>
        <dbReference type="ARBA" id="ARBA00022729"/>
    </source>
</evidence>
<evidence type="ECO:0000256" key="4">
    <source>
        <dbReference type="ARBA" id="ARBA00022622"/>
    </source>
</evidence>
<keyword evidence="11" id="KW-0961">Cell wall biogenesis/degradation</keyword>
<name>A0ABR3IX63_9AGAR</name>
<evidence type="ECO:0000256" key="5">
    <source>
        <dbReference type="ARBA" id="ARBA00022723"/>
    </source>
</evidence>
<organism evidence="13 14">
    <name type="scientific">Hohenbuehelia grisea</name>
    <dbReference type="NCBI Taxonomy" id="104357"/>
    <lineage>
        <taxon>Eukaryota</taxon>
        <taxon>Fungi</taxon>
        <taxon>Dikarya</taxon>
        <taxon>Basidiomycota</taxon>
        <taxon>Agaricomycotina</taxon>
        <taxon>Agaricomycetes</taxon>
        <taxon>Agaricomycetidae</taxon>
        <taxon>Agaricales</taxon>
        <taxon>Pleurotineae</taxon>
        <taxon>Pleurotaceae</taxon>
        <taxon>Hohenbuehelia</taxon>
    </lineage>
</organism>
<sequence>MSMLINFDLLRRKQLLVTSPAKYLSTNSLFLSDGCIYSPDNQERVRHAFNNGHQVASHTWSHKDLNTLSWDQLHDEMWRVELALNRIVGVWPAFMRPPFGNYNNLVREVAGMRDQSVVIWDFDSGDSVGASVGESKSRYDTVVRQHPNTILALNHETYATTATQVIPHAVQKLKAAGYRMVTLAECLGKPAYVNKPKNTATGKWQC</sequence>
<dbReference type="PANTHER" id="PTHR46471:SF2">
    <property type="entry name" value="CHITIN DEACETYLASE-RELATED"/>
    <property type="match status" value="1"/>
</dbReference>
<keyword evidence="5" id="KW-0479">Metal-binding</keyword>
<evidence type="ECO:0000256" key="7">
    <source>
        <dbReference type="ARBA" id="ARBA00022801"/>
    </source>
</evidence>
<evidence type="ECO:0000256" key="10">
    <source>
        <dbReference type="ARBA" id="ARBA00023288"/>
    </source>
</evidence>
<dbReference type="PROSITE" id="PS51677">
    <property type="entry name" value="NODB"/>
    <property type="match status" value="1"/>
</dbReference>
<keyword evidence="7" id="KW-0378">Hydrolase</keyword>
<protein>
    <recommendedName>
        <fullName evidence="12">NodB homology domain-containing protein</fullName>
    </recommendedName>
</protein>
<comment type="caution">
    <text evidence="13">The sequence shown here is derived from an EMBL/GenBank/DDBJ whole genome shotgun (WGS) entry which is preliminary data.</text>
</comment>
<keyword evidence="4" id="KW-0336">GPI-anchor</keyword>
<comment type="cofactor">
    <cofactor evidence="1">
        <name>Co(2+)</name>
        <dbReference type="ChEBI" id="CHEBI:48828"/>
    </cofactor>
</comment>
<dbReference type="Proteomes" id="UP001556367">
    <property type="component" value="Unassembled WGS sequence"/>
</dbReference>
<evidence type="ECO:0000313" key="13">
    <source>
        <dbReference type="EMBL" id="KAL0947886.1"/>
    </source>
</evidence>
<evidence type="ECO:0000256" key="3">
    <source>
        <dbReference type="ARBA" id="ARBA00022475"/>
    </source>
</evidence>
<evidence type="ECO:0000256" key="8">
    <source>
        <dbReference type="ARBA" id="ARBA00023136"/>
    </source>
</evidence>
<evidence type="ECO:0000256" key="1">
    <source>
        <dbReference type="ARBA" id="ARBA00001941"/>
    </source>
</evidence>
<keyword evidence="6" id="KW-0732">Signal</keyword>
<reference evidence="14" key="1">
    <citation type="submission" date="2024-06" db="EMBL/GenBank/DDBJ databases">
        <title>Multi-omics analyses provide insights into the biosynthesis of the anticancer antibiotic pleurotin in Hohenbuehelia grisea.</title>
        <authorList>
            <person name="Weaver J.A."/>
            <person name="Alberti F."/>
        </authorList>
    </citation>
    <scope>NUCLEOTIDE SEQUENCE [LARGE SCALE GENOMIC DNA]</scope>
    <source>
        <strain evidence="14">T-177</strain>
    </source>
</reference>
<gene>
    <name evidence="13" type="ORF">HGRIS_010521</name>
</gene>
<dbReference type="EMBL" id="JASNQZ010000014">
    <property type="protein sequence ID" value="KAL0947886.1"/>
    <property type="molecule type" value="Genomic_DNA"/>
</dbReference>
<dbReference type="InterPro" id="IPR002509">
    <property type="entry name" value="NODB_dom"/>
</dbReference>
<evidence type="ECO:0000256" key="9">
    <source>
        <dbReference type="ARBA" id="ARBA00023277"/>
    </source>
</evidence>
<proteinExistence type="predicted"/>
<dbReference type="Pfam" id="PF01522">
    <property type="entry name" value="Polysacc_deac_1"/>
    <property type="match status" value="1"/>
</dbReference>
<keyword evidence="9" id="KW-0119">Carbohydrate metabolism</keyword>